<gene>
    <name evidence="2" type="ORF">GJ697_17265</name>
</gene>
<name>A0A6L5QJV8_9BURK</name>
<evidence type="ECO:0000313" key="2">
    <source>
        <dbReference type="EMBL" id="MRX09592.1"/>
    </source>
</evidence>
<dbReference type="EMBL" id="WKJM01000014">
    <property type="protein sequence ID" value="MRX09592.1"/>
    <property type="molecule type" value="Genomic_DNA"/>
</dbReference>
<evidence type="ECO:0008006" key="4">
    <source>
        <dbReference type="Google" id="ProtNLM"/>
    </source>
</evidence>
<keyword evidence="1" id="KW-1133">Transmembrane helix</keyword>
<comment type="caution">
    <text evidence="2">The sequence shown here is derived from an EMBL/GenBank/DDBJ whole genome shotgun (WGS) entry which is preliminary data.</text>
</comment>
<evidence type="ECO:0000256" key="1">
    <source>
        <dbReference type="SAM" id="Phobius"/>
    </source>
</evidence>
<proteinExistence type="predicted"/>
<feature type="transmembrane region" description="Helical" evidence="1">
    <location>
        <begin position="9"/>
        <end position="29"/>
    </location>
</feature>
<dbReference type="Proteomes" id="UP000481037">
    <property type="component" value="Unassembled WGS sequence"/>
</dbReference>
<protein>
    <recommendedName>
        <fullName evidence="4">DUF2069 domain-containing protein</fullName>
    </recommendedName>
</protein>
<keyword evidence="1" id="KW-0812">Transmembrane</keyword>
<feature type="transmembrane region" description="Helical" evidence="1">
    <location>
        <begin position="97"/>
        <end position="117"/>
    </location>
</feature>
<feature type="transmembrane region" description="Helical" evidence="1">
    <location>
        <begin position="35"/>
        <end position="54"/>
    </location>
</feature>
<keyword evidence="3" id="KW-1185">Reference proteome</keyword>
<organism evidence="2 3">
    <name type="scientific">Duganella alba</name>
    <dbReference type="NCBI Taxonomy" id="2666081"/>
    <lineage>
        <taxon>Bacteria</taxon>
        <taxon>Pseudomonadati</taxon>
        <taxon>Pseudomonadota</taxon>
        <taxon>Betaproteobacteria</taxon>
        <taxon>Burkholderiales</taxon>
        <taxon>Oxalobacteraceae</taxon>
        <taxon>Telluria group</taxon>
        <taxon>Duganella</taxon>
    </lineage>
</organism>
<evidence type="ECO:0000313" key="3">
    <source>
        <dbReference type="Proteomes" id="UP000481037"/>
    </source>
</evidence>
<keyword evidence="1" id="KW-0472">Membrane</keyword>
<feature type="transmembrane region" description="Helical" evidence="1">
    <location>
        <begin position="66"/>
        <end position="85"/>
    </location>
</feature>
<accession>A0A6L5QJV8</accession>
<dbReference type="RefSeq" id="WP_154367518.1">
    <property type="nucleotide sequence ID" value="NZ_WKJM01000014.1"/>
</dbReference>
<dbReference type="AlphaFoldDB" id="A0A6L5QJV8"/>
<reference evidence="2 3" key="1">
    <citation type="submission" date="2019-11" db="EMBL/GenBank/DDBJ databases">
        <title>Novel species isolated from a subtropical stream in China.</title>
        <authorList>
            <person name="Lu H."/>
        </authorList>
    </citation>
    <scope>NUCLEOTIDE SEQUENCE [LARGE SCALE GENOMIC DNA]</scope>
    <source>
        <strain evidence="2 3">FT25W</strain>
    </source>
</reference>
<sequence length="123" mass="13294">MITKGRDKAIYCALLLGLVRLAALPLIALRLFGCLFFALTGWPLAPALVLIALLVVSARPFRGRPLVTALLVATYLASVLFHGWADAQLRLREGQNVIFDVLEAAIIVALAACSLVSRRRQVG</sequence>